<sequence length="546" mass="60589">MKKKHFAFIMVLLFVLVNLKTNALAYTSTYYKNQIIKVSLATMGSSAMTITINGNYLLNGEAAQSGTSYAINLVSGQVTLNGNINTSISFTSLNKDSYVSLQVGNTLRNYRGSMNFINKSTYIMPVNTVNIEDYVKGVIGYEMSESYPVEALKSQALASRTYGMYKIGRTTTEYDVQDNTTYQVYKGFDKSFVKIEQAVNETKGEFINYNGSLIEALFSASHGGYLEDAKNVWGNAFPYYVSKIDTYDDYSKFSNSKYYDWTRTLTAQQISDRLNYGLSTPKYNFVKINLDTIATYVSGRISNLEIVYSNTDGSQGTKVLSADSARTYFSFPSSMYTVAYNKDTNSYIFSGHGAGHGLGLSQIGALNRAQYNQGYKDILAFYYPNTTITNGISSINTISLSENDTFAGNNVQTNTVAAGGSGTGYLYKYQVEKDGQVIETKDYSSDAVFSYIPDKVGTYTVTAFLKDSLSKDDYDDKKAASFKATGFADINLDNTVDIFDLVLISKNFDKTKAASPNWNPKMDLEKDDVVDIKDLAKAASKYNIKY</sequence>
<dbReference type="Proteomes" id="UP000632377">
    <property type="component" value="Unassembled WGS sequence"/>
</dbReference>
<name>A0ABS1TAH5_9CLOT</name>
<keyword evidence="5" id="KW-1185">Reference proteome</keyword>
<gene>
    <name evidence="4" type="ORF">JK636_11190</name>
</gene>
<evidence type="ECO:0000256" key="1">
    <source>
        <dbReference type="SAM" id="SignalP"/>
    </source>
</evidence>
<reference evidence="4 5" key="1">
    <citation type="submission" date="2021-01" db="EMBL/GenBank/DDBJ databases">
        <title>Genome public.</title>
        <authorList>
            <person name="Liu C."/>
            <person name="Sun Q."/>
        </authorList>
    </citation>
    <scope>NUCLEOTIDE SEQUENCE [LARGE SCALE GENOMIC DNA]</scope>
    <source>
        <strain evidence="4 5">YIM B02515</strain>
    </source>
</reference>
<evidence type="ECO:0000259" key="3">
    <source>
        <dbReference type="Pfam" id="PF08486"/>
    </source>
</evidence>
<dbReference type="InterPro" id="IPR013693">
    <property type="entry name" value="SpoIID/LytB_N"/>
</dbReference>
<dbReference type="InterPro" id="IPR011123">
    <property type="entry name" value="Y_Y_Y"/>
</dbReference>
<evidence type="ECO:0000259" key="2">
    <source>
        <dbReference type="Pfam" id="PF07495"/>
    </source>
</evidence>
<feature type="domain" description="Two component regulator three Y" evidence="2">
    <location>
        <begin position="422"/>
        <end position="482"/>
    </location>
</feature>
<dbReference type="PANTHER" id="PTHR30032">
    <property type="entry name" value="N-ACETYLMURAMOYL-L-ALANINE AMIDASE-RELATED"/>
    <property type="match status" value="1"/>
</dbReference>
<feature type="domain" description="Sporulation stage II protein D amidase enhancer LytB N-terminal" evidence="3">
    <location>
        <begin position="123"/>
        <end position="209"/>
    </location>
</feature>
<feature type="chain" id="PRO_5047211113" evidence="1">
    <location>
        <begin position="26"/>
        <end position="546"/>
    </location>
</feature>
<feature type="signal peptide" evidence="1">
    <location>
        <begin position="1"/>
        <end position="25"/>
    </location>
</feature>
<protein>
    <submittedName>
        <fullName evidence="4">SpoIID/LytB domain-containing protein</fullName>
    </submittedName>
</protein>
<dbReference type="Pfam" id="PF07495">
    <property type="entry name" value="Y_Y_Y"/>
    <property type="match status" value="1"/>
</dbReference>
<dbReference type="Pfam" id="PF08486">
    <property type="entry name" value="SpoIID"/>
    <property type="match status" value="1"/>
</dbReference>
<proteinExistence type="predicted"/>
<dbReference type="InterPro" id="IPR051922">
    <property type="entry name" value="Bact_Sporulation_Assoc"/>
</dbReference>
<evidence type="ECO:0000313" key="4">
    <source>
        <dbReference type="EMBL" id="MBL4936325.1"/>
    </source>
</evidence>
<dbReference type="NCBIfam" id="TIGR02669">
    <property type="entry name" value="SpoIID_LytB"/>
    <property type="match status" value="1"/>
</dbReference>
<organism evidence="4 5">
    <name type="scientific">Clostridium rhizosphaerae</name>
    <dbReference type="NCBI Taxonomy" id="2803861"/>
    <lineage>
        <taxon>Bacteria</taxon>
        <taxon>Bacillati</taxon>
        <taxon>Bacillota</taxon>
        <taxon>Clostridia</taxon>
        <taxon>Eubacteriales</taxon>
        <taxon>Clostridiaceae</taxon>
        <taxon>Clostridium</taxon>
    </lineage>
</organism>
<keyword evidence="1" id="KW-0732">Signal</keyword>
<dbReference type="EMBL" id="JAESWC010000004">
    <property type="protein sequence ID" value="MBL4936325.1"/>
    <property type="molecule type" value="Genomic_DNA"/>
</dbReference>
<dbReference type="InterPro" id="IPR013486">
    <property type="entry name" value="SpoIID/LytB"/>
</dbReference>
<dbReference type="Gene3D" id="1.10.1330.10">
    <property type="entry name" value="Dockerin domain"/>
    <property type="match status" value="1"/>
</dbReference>
<dbReference type="InterPro" id="IPR036439">
    <property type="entry name" value="Dockerin_dom_sf"/>
</dbReference>
<evidence type="ECO:0000313" key="5">
    <source>
        <dbReference type="Proteomes" id="UP000632377"/>
    </source>
</evidence>
<comment type="caution">
    <text evidence="4">The sequence shown here is derived from an EMBL/GenBank/DDBJ whole genome shotgun (WGS) entry which is preliminary data.</text>
</comment>
<accession>A0ABS1TAH5</accession>
<dbReference type="RefSeq" id="WP_202749054.1">
    <property type="nucleotide sequence ID" value="NZ_JAESWC010000004.1"/>
</dbReference>
<dbReference type="SUPFAM" id="SSF63446">
    <property type="entry name" value="Type I dockerin domain"/>
    <property type="match status" value="1"/>
</dbReference>
<dbReference type="PANTHER" id="PTHR30032:SF4">
    <property type="entry name" value="AMIDASE ENHANCER"/>
    <property type="match status" value="1"/>
</dbReference>